<dbReference type="Proteomes" id="UP000095284">
    <property type="component" value="Unplaced"/>
</dbReference>
<dbReference type="Proteomes" id="UP000582659">
    <property type="component" value="Unassembled WGS sequence"/>
</dbReference>
<reference evidence="2" key="2">
    <citation type="submission" date="2020-09" db="EMBL/GenBank/DDBJ databases">
        <authorList>
            <person name="Kikuchi T."/>
        </authorList>
    </citation>
    <scope>NUCLEOTIDE SEQUENCE</scope>
    <source>
        <strain evidence="2">Ka4C1</strain>
    </source>
</reference>
<dbReference type="EMBL" id="CAJFCV020000005">
    <property type="protein sequence ID" value="CAG9126386.1"/>
    <property type="molecule type" value="Genomic_DNA"/>
</dbReference>
<feature type="region of interest" description="Disordered" evidence="1">
    <location>
        <begin position="82"/>
        <end position="109"/>
    </location>
</feature>
<feature type="compositionally biased region" description="Basic and acidic residues" evidence="1">
    <location>
        <begin position="90"/>
        <end position="107"/>
    </location>
</feature>
<reference evidence="5" key="1">
    <citation type="submission" date="2016-11" db="UniProtKB">
        <authorList>
            <consortium name="WormBaseParasite"/>
        </authorList>
    </citation>
    <scope>IDENTIFICATION</scope>
</reference>
<gene>
    <name evidence="2" type="ORF">BXYJ_LOCUS13111</name>
</gene>
<dbReference type="EMBL" id="CAJFDI010000005">
    <property type="protein sequence ID" value="CAD5233020.1"/>
    <property type="molecule type" value="Genomic_DNA"/>
</dbReference>
<evidence type="ECO:0000313" key="4">
    <source>
        <dbReference type="Proteomes" id="UP000659654"/>
    </source>
</evidence>
<accession>A0A1I7RXG2</accession>
<dbReference type="SMR" id="A0A1I7RXG2"/>
<dbReference type="OrthoDB" id="10590335at2759"/>
<feature type="compositionally biased region" description="Low complexity" evidence="1">
    <location>
        <begin position="36"/>
        <end position="45"/>
    </location>
</feature>
<feature type="region of interest" description="Disordered" evidence="1">
    <location>
        <begin position="1"/>
        <end position="67"/>
    </location>
</feature>
<dbReference type="WBParaSite" id="BXY_0542800.1">
    <property type="protein sequence ID" value="BXY_0542800.1"/>
    <property type="gene ID" value="BXY_0542800"/>
</dbReference>
<protein>
    <submittedName>
        <fullName evidence="2">(pine wood nematode) hypothetical protein</fullName>
    </submittedName>
</protein>
<keyword evidence="4" id="KW-1185">Reference proteome</keyword>
<dbReference type="Proteomes" id="UP000659654">
    <property type="component" value="Unassembled WGS sequence"/>
</dbReference>
<evidence type="ECO:0000313" key="2">
    <source>
        <dbReference type="EMBL" id="CAD5233020.1"/>
    </source>
</evidence>
<evidence type="ECO:0000313" key="5">
    <source>
        <dbReference type="WBParaSite" id="BXY_0542800.1"/>
    </source>
</evidence>
<feature type="compositionally biased region" description="Polar residues" evidence="1">
    <location>
        <begin position="47"/>
        <end position="56"/>
    </location>
</feature>
<evidence type="ECO:0000256" key="1">
    <source>
        <dbReference type="SAM" id="MobiDB-lite"/>
    </source>
</evidence>
<proteinExistence type="predicted"/>
<dbReference type="AlphaFoldDB" id="A0A1I7RXG2"/>
<name>A0A1I7RXG2_BURXY</name>
<organism evidence="3 5">
    <name type="scientific">Bursaphelenchus xylophilus</name>
    <name type="common">Pinewood nematode worm</name>
    <name type="synonym">Aphelenchoides xylophilus</name>
    <dbReference type="NCBI Taxonomy" id="6326"/>
    <lineage>
        <taxon>Eukaryota</taxon>
        <taxon>Metazoa</taxon>
        <taxon>Ecdysozoa</taxon>
        <taxon>Nematoda</taxon>
        <taxon>Chromadorea</taxon>
        <taxon>Rhabditida</taxon>
        <taxon>Tylenchina</taxon>
        <taxon>Tylenchomorpha</taxon>
        <taxon>Aphelenchoidea</taxon>
        <taxon>Aphelenchoididae</taxon>
        <taxon>Bursaphelenchus</taxon>
    </lineage>
</organism>
<evidence type="ECO:0000313" key="3">
    <source>
        <dbReference type="Proteomes" id="UP000095284"/>
    </source>
</evidence>
<sequence>MNRRRSARLAKPEYNKKPTPPPGPPQKSRKYSKRASSTSGSTDDSSPPKQSRSTRLVTPEGPEQTVGEYVFGVLSGQISEDPEVVIRSSSFEKRKSTERVPPSEKTRRSCAKAGIDKVQEKPPEEVDKLLKEMVGATHGIYYTSHLPDLKPGENNDEDLVEVARWVKTNAKSLDKLNVAAEKLSYAARAGLPRDIQRVQKEADELEMYAQRLLHKQQKKANGEKIPKKRYDPVLHSTDTYGIYHLANRRDPDFADSEFETVEPPHNCQMVDFLRQSLLRMENQLKLQWETLDKYKKEMENKDKILETREKAIQDMAFRIRVAEGDSDDTPSYSSGGVQVVHSHFSVPYSQASVESGVKQQERLKSAMKICFPNSKPKDIKKLITDTFPEYFSLGKG</sequence>